<proteinExistence type="evidence at transcript level"/>
<reference evidence="2" key="1">
    <citation type="submission" date="2007-10" db="EMBL/GenBank/DDBJ databases">
        <title>NEDO human cDNA sequencing project focused on splicing variants.</title>
        <authorList>
            <person name="Wakamatsu A."/>
            <person name="Yamamoto J."/>
            <person name="Kimura K."/>
            <person name="Ishii S."/>
            <person name="Watanabe K."/>
            <person name="Sugiyama A."/>
            <person name="Murakawa K."/>
            <person name="Kaida T."/>
            <person name="Tsuchiya K."/>
            <person name="Fukuzumi Y."/>
            <person name="Kumagai A."/>
            <person name="Oishi Y."/>
            <person name="Yamamoto S."/>
            <person name="Ono Y."/>
            <person name="Komori Y."/>
            <person name="Yamazaki M."/>
            <person name="Kisu Y."/>
            <person name="Nishikawa T."/>
            <person name="Sugano S."/>
            <person name="Nomura N."/>
            <person name="Isogai T."/>
        </authorList>
    </citation>
    <scope>NUCLEOTIDE SEQUENCE</scope>
</reference>
<protein>
    <submittedName>
        <fullName evidence="2">cDNA FLJ51478</fullName>
    </submittedName>
</protein>
<evidence type="ECO:0000256" key="1">
    <source>
        <dbReference type="SAM" id="MobiDB-lite"/>
    </source>
</evidence>
<organism evidence="2">
    <name type="scientific">Homo sapiens</name>
    <name type="common">Human</name>
    <dbReference type="NCBI Taxonomy" id="9606"/>
    <lineage>
        <taxon>Eukaryota</taxon>
        <taxon>Metazoa</taxon>
        <taxon>Chordata</taxon>
        <taxon>Craniata</taxon>
        <taxon>Vertebrata</taxon>
        <taxon>Euteleostomi</taxon>
        <taxon>Mammalia</taxon>
        <taxon>Eutheria</taxon>
        <taxon>Euarchontoglires</taxon>
        <taxon>Primates</taxon>
        <taxon>Haplorrhini</taxon>
        <taxon>Catarrhini</taxon>
        <taxon>Hominidae</taxon>
        <taxon>Homo</taxon>
    </lineage>
</organism>
<accession>B4DNF6</accession>
<dbReference type="EMBL" id="AK297898">
    <property type="protein sequence ID" value="BAG60218.1"/>
    <property type="molecule type" value="mRNA"/>
</dbReference>
<dbReference type="AlphaFoldDB" id="B4DNF6"/>
<dbReference type="PeptideAtlas" id="B4DNF6"/>
<feature type="compositionally biased region" description="Basic and acidic residues" evidence="1">
    <location>
        <begin position="282"/>
        <end position="296"/>
    </location>
</feature>
<name>B4DNF6_HUMAN</name>
<feature type="region of interest" description="Disordered" evidence="1">
    <location>
        <begin position="211"/>
        <end position="230"/>
    </location>
</feature>
<feature type="region of interest" description="Disordered" evidence="1">
    <location>
        <begin position="236"/>
        <end position="311"/>
    </location>
</feature>
<dbReference type="ProteomicsDB" id="4693"/>
<sequence length="311" mass="31881">MARSGRRPWSDPGGLSGAVQRAGGPGARPAGTSGDCRVAGTGGCHRERVDGLRTPARVHAELRPPRANQVAEGGRSSPAGLRRALHSPHQRPDAGMAPGLLEPGEAALWCGHELPGGLRHALSHGPLGDRCAGIVRRGRAGPAAALCSARALPRRLGAGAGGRSGRALPLQLLWLGAHAWLCHLVPGDLPWRGVGETPGAVHLAFSPGHSLETGAPLPERAGASGARHGRFRRDHAAALPGQPPSPARAAALQSGRPGGEDQRLCHGGLSVAFSPSYLPKQPDLRGRGVARSEGKGRSHVQVGGISPPFPS</sequence>
<evidence type="ECO:0000313" key="2">
    <source>
        <dbReference type="EMBL" id="BAG60218.1"/>
    </source>
</evidence>
<feature type="region of interest" description="Disordered" evidence="1">
    <location>
        <begin position="1"/>
        <end position="91"/>
    </location>
</feature>